<feature type="region of interest" description="Disordered" evidence="4">
    <location>
        <begin position="22"/>
        <end position="43"/>
    </location>
</feature>
<evidence type="ECO:0000256" key="4">
    <source>
        <dbReference type="SAM" id="MobiDB-lite"/>
    </source>
</evidence>
<dbReference type="GO" id="GO:0000917">
    <property type="term" value="P:division septum assembly"/>
    <property type="evidence" value="ECO:0007669"/>
    <property type="project" value="UniProtKB-KW"/>
</dbReference>
<dbReference type="PANTHER" id="PTHR35798:SF1">
    <property type="entry name" value="CELL DIVISION PROTEIN SEPF"/>
    <property type="match status" value="1"/>
</dbReference>
<dbReference type="InterPro" id="IPR038594">
    <property type="entry name" value="SepF-like_sf"/>
</dbReference>
<keyword evidence="3" id="KW-0131">Cell cycle</keyword>
<dbReference type="EMBL" id="CAEZSX010000070">
    <property type="protein sequence ID" value="CAB4554787.1"/>
    <property type="molecule type" value="Genomic_DNA"/>
</dbReference>
<accession>A0A6J6CTZ6</accession>
<organism evidence="5">
    <name type="scientific">freshwater metagenome</name>
    <dbReference type="NCBI Taxonomy" id="449393"/>
    <lineage>
        <taxon>unclassified sequences</taxon>
        <taxon>metagenomes</taxon>
        <taxon>ecological metagenomes</taxon>
    </lineage>
</organism>
<dbReference type="HAMAP" id="MF_01197">
    <property type="entry name" value="SepF"/>
    <property type="match status" value="1"/>
</dbReference>
<evidence type="ECO:0000313" key="5">
    <source>
        <dbReference type="EMBL" id="CAB4554787.1"/>
    </source>
</evidence>
<dbReference type="InterPro" id="IPR023052">
    <property type="entry name" value="Cell_div_SepF"/>
</dbReference>
<dbReference type="PANTHER" id="PTHR35798">
    <property type="entry name" value="CELL DIVISION PROTEIN SEPF"/>
    <property type="match status" value="1"/>
</dbReference>
<evidence type="ECO:0000256" key="1">
    <source>
        <dbReference type="ARBA" id="ARBA00022618"/>
    </source>
</evidence>
<proteinExistence type="inferred from homology"/>
<keyword evidence="1" id="KW-0132">Cell division</keyword>
<sequence length="142" mass="16054">MAGILKRSMEFLGFAEESNDLPTRAEPVTNTQRPARVVPQRSRRGSSDVAEIFTIEPKSYEEAPMVAAHYRIGIPVIVNMGEMSEVDSRRMLDFMLGLKEGLEGHMRRVTSKVFLLTPTHVAVNQEEQEEQLSEVDELLVRP</sequence>
<gene>
    <name evidence="5" type="ORF">UFOPK1537_00547</name>
</gene>
<evidence type="ECO:0000256" key="2">
    <source>
        <dbReference type="ARBA" id="ARBA00023210"/>
    </source>
</evidence>
<dbReference type="AlphaFoldDB" id="A0A6J6CTZ6"/>
<keyword evidence="2" id="KW-0717">Septation</keyword>
<reference evidence="5" key="1">
    <citation type="submission" date="2020-05" db="EMBL/GenBank/DDBJ databases">
        <authorList>
            <person name="Chiriac C."/>
            <person name="Salcher M."/>
            <person name="Ghai R."/>
            <person name="Kavagutti S V."/>
        </authorList>
    </citation>
    <scope>NUCLEOTIDE SEQUENCE</scope>
</reference>
<evidence type="ECO:0000256" key="3">
    <source>
        <dbReference type="ARBA" id="ARBA00023306"/>
    </source>
</evidence>
<name>A0A6J6CTZ6_9ZZZZ</name>
<dbReference type="InterPro" id="IPR007561">
    <property type="entry name" value="Cell_div_SepF/SepF-rel"/>
</dbReference>
<protein>
    <submittedName>
        <fullName evidence="5">Unannotated protein</fullName>
    </submittedName>
</protein>
<dbReference type="Gene3D" id="3.30.110.150">
    <property type="entry name" value="SepF-like protein"/>
    <property type="match status" value="1"/>
</dbReference>
<dbReference type="Pfam" id="PF04472">
    <property type="entry name" value="SepF"/>
    <property type="match status" value="1"/>
</dbReference>